<proteinExistence type="predicted"/>
<dbReference type="AlphaFoldDB" id="A0A242M6U8"/>
<organism evidence="1 2">
    <name type="scientific">Caballeronia sordidicola</name>
    <name type="common">Burkholderia sordidicola</name>
    <dbReference type="NCBI Taxonomy" id="196367"/>
    <lineage>
        <taxon>Bacteria</taxon>
        <taxon>Pseudomonadati</taxon>
        <taxon>Pseudomonadota</taxon>
        <taxon>Betaproteobacteria</taxon>
        <taxon>Burkholderiales</taxon>
        <taxon>Burkholderiaceae</taxon>
        <taxon>Caballeronia</taxon>
    </lineage>
</organism>
<gene>
    <name evidence="1" type="ORF">PAMC26510_34320</name>
</gene>
<evidence type="ECO:0000313" key="2">
    <source>
        <dbReference type="Proteomes" id="UP000194546"/>
    </source>
</evidence>
<reference evidence="1 2" key="1">
    <citation type="submission" date="2017-03" db="EMBL/GenBank/DDBJ databases">
        <title>Genome analysis of strain PAMC 26510.</title>
        <authorList>
            <person name="Oh H.-M."/>
            <person name="Yang J.-A."/>
        </authorList>
    </citation>
    <scope>NUCLEOTIDE SEQUENCE [LARGE SCALE GENOMIC DNA]</scope>
    <source>
        <strain evidence="1 2">PAMC 26510</strain>
    </source>
</reference>
<evidence type="ECO:0000313" key="1">
    <source>
        <dbReference type="EMBL" id="OTP66918.1"/>
    </source>
</evidence>
<accession>A0A242M6U8</accession>
<comment type="caution">
    <text evidence="1">The sequence shown here is derived from an EMBL/GenBank/DDBJ whole genome shotgun (WGS) entry which is preliminary data.</text>
</comment>
<dbReference type="EMBL" id="NBTY01000199">
    <property type="protein sequence ID" value="OTP66918.1"/>
    <property type="molecule type" value="Genomic_DNA"/>
</dbReference>
<sequence>MHHEMTGQAMFSVVFTDAKDRRRLVRRACLQTIAACLA</sequence>
<protein>
    <submittedName>
        <fullName evidence="1">Uncharacterized protein</fullName>
    </submittedName>
</protein>
<dbReference type="Proteomes" id="UP000194546">
    <property type="component" value="Unassembled WGS sequence"/>
</dbReference>
<name>A0A242M6U8_CABSO</name>